<evidence type="ECO:0000313" key="2">
    <source>
        <dbReference type="EMBL" id="MED6189283.1"/>
    </source>
</evidence>
<organism evidence="2 3">
    <name type="scientific">Stylosanthes scabra</name>
    <dbReference type="NCBI Taxonomy" id="79078"/>
    <lineage>
        <taxon>Eukaryota</taxon>
        <taxon>Viridiplantae</taxon>
        <taxon>Streptophyta</taxon>
        <taxon>Embryophyta</taxon>
        <taxon>Tracheophyta</taxon>
        <taxon>Spermatophyta</taxon>
        <taxon>Magnoliopsida</taxon>
        <taxon>eudicotyledons</taxon>
        <taxon>Gunneridae</taxon>
        <taxon>Pentapetalae</taxon>
        <taxon>rosids</taxon>
        <taxon>fabids</taxon>
        <taxon>Fabales</taxon>
        <taxon>Fabaceae</taxon>
        <taxon>Papilionoideae</taxon>
        <taxon>50 kb inversion clade</taxon>
        <taxon>dalbergioids sensu lato</taxon>
        <taxon>Dalbergieae</taxon>
        <taxon>Pterocarpus clade</taxon>
        <taxon>Stylosanthes</taxon>
    </lineage>
</organism>
<gene>
    <name evidence="2" type="ORF">PIB30_094409</name>
</gene>
<dbReference type="EMBL" id="JASCZI010183326">
    <property type="protein sequence ID" value="MED6189283.1"/>
    <property type="molecule type" value="Genomic_DNA"/>
</dbReference>
<feature type="region of interest" description="Disordered" evidence="1">
    <location>
        <begin position="1"/>
        <end position="58"/>
    </location>
</feature>
<feature type="compositionally biased region" description="Polar residues" evidence="1">
    <location>
        <begin position="1"/>
        <end position="10"/>
    </location>
</feature>
<feature type="compositionally biased region" description="Basic residues" evidence="1">
    <location>
        <begin position="133"/>
        <end position="146"/>
    </location>
</feature>
<sequence>MNNTGISNLNDGRPYPHTTNPGGRRIPSAIDKRWLGGTSHNRDQRRSPSPRPFRGIGSDEFRITQELRHHMQSMEHELQELWKENAELRTTTFPISNSLSPRRRPRSHTPPRRRCHHSSSDDGGSSSGEDHGRKWKNFRRYKKTRDRGKTPPIDGHTPFSSRILKVQTPRHFIKPIDMKYDRSTDPHVHLRNFEHRMVCDVAVEGIKCRAFPVTLTGLAIILRKLNETTRKLIERFNVECKTINGLEMQVIAKEFIHHEEVNRIVAATKNPEAHTAPRGSGQMHNPRDNKRDSGFRGNPRPPKHKFDNYTLFVASITKIY</sequence>
<feature type="compositionally biased region" description="Basic and acidic residues" evidence="1">
    <location>
        <begin position="285"/>
        <end position="294"/>
    </location>
</feature>
<feature type="region of interest" description="Disordered" evidence="1">
    <location>
        <begin position="269"/>
        <end position="303"/>
    </location>
</feature>
<keyword evidence="3" id="KW-1185">Reference proteome</keyword>
<evidence type="ECO:0000256" key="1">
    <source>
        <dbReference type="SAM" id="MobiDB-lite"/>
    </source>
</evidence>
<proteinExistence type="predicted"/>
<protein>
    <recommendedName>
        <fullName evidence="4">Reverse transcriptase domain-containing protein</fullName>
    </recommendedName>
</protein>
<evidence type="ECO:0000313" key="3">
    <source>
        <dbReference type="Proteomes" id="UP001341840"/>
    </source>
</evidence>
<feature type="region of interest" description="Disordered" evidence="1">
    <location>
        <begin position="92"/>
        <end position="159"/>
    </location>
</feature>
<feature type="compositionally biased region" description="Basic residues" evidence="1">
    <location>
        <begin position="101"/>
        <end position="117"/>
    </location>
</feature>
<feature type="compositionally biased region" description="Basic and acidic residues" evidence="1">
    <location>
        <begin position="30"/>
        <end position="46"/>
    </location>
</feature>
<name>A0ABU6WX79_9FABA</name>
<evidence type="ECO:0008006" key="4">
    <source>
        <dbReference type="Google" id="ProtNLM"/>
    </source>
</evidence>
<reference evidence="2 3" key="1">
    <citation type="journal article" date="2023" name="Plants (Basel)">
        <title>Bridging the Gap: Combining Genomics and Transcriptomics Approaches to Understand Stylosanthes scabra, an Orphan Legume from the Brazilian Caatinga.</title>
        <authorList>
            <person name="Ferreira-Neto J.R.C."/>
            <person name="da Silva M.D."/>
            <person name="Binneck E."/>
            <person name="de Melo N.F."/>
            <person name="da Silva R.H."/>
            <person name="de Melo A.L.T.M."/>
            <person name="Pandolfi V."/>
            <person name="Bustamante F.O."/>
            <person name="Brasileiro-Vidal A.C."/>
            <person name="Benko-Iseppon A.M."/>
        </authorList>
    </citation>
    <scope>NUCLEOTIDE SEQUENCE [LARGE SCALE GENOMIC DNA]</scope>
    <source>
        <tissue evidence="2">Leaves</tissue>
    </source>
</reference>
<accession>A0ABU6WX79</accession>
<comment type="caution">
    <text evidence="2">The sequence shown here is derived from an EMBL/GenBank/DDBJ whole genome shotgun (WGS) entry which is preliminary data.</text>
</comment>
<dbReference type="Proteomes" id="UP001341840">
    <property type="component" value="Unassembled WGS sequence"/>
</dbReference>